<feature type="compositionally biased region" description="Low complexity" evidence="1">
    <location>
        <begin position="134"/>
        <end position="146"/>
    </location>
</feature>
<evidence type="ECO:0000313" key="2">
    <source>
        <dbReference type="EMBL" id="MPC86178.1"/>
    </source>
</evidence>
<protein>
    <submittedName>
        <fullName evidence="2">Uncharacterized protein</fullName>
    </submittedName>
</protein>
<evidence type="ECO:0000256" key="1">
    <source>
        <dbReference type="SAM" id="MobiDB-lite"/>
    </source>
</evidence>
<proteinExistence type="predicted"/>
<dbReference type="Proteomes" id="UP000324222">
    <property type="component" value="Unassembled WGS sequence"/>
</dbReference>
<accession>A0A5B7IZV9</accession>
<name>A0A5B7IZV9_PORTR</name>
<dbReference type="AlphaFoldDB" id="A0A5B7IZV9"/>
<reference evidence="2 3" key="1">
    <citation type="submission" date="2019-05" db="EMBL/GenBank/DDBJ databases">
        <title>Another draft genome of Portunus trituberculatus and its Hox gene families provides insights of decapod evolution.</title>
        <authorList>
            <person name="Jeong J.-H."/>
            <person name="Song I."/>
            <person name="Kim S."/>
            <person name="Choi T."/>
            <person name="Kim D."/>
            <person name="Ryu S."/>
            <person name="Kim W."/>
        </authorList>
    </citation>
    <scope>NUCLEOTIDE SEQUENCE [LARGE SCALE GENOMIC DNA]</scope>
    <source>
        <tissue evidence="2">Muscle</tissue>
    </source>
</reference>
<dbReference type="EMBL" id="VSRR010070701">
    <property type="protein sequence ID" value="MPC86178.1"/>
    <property type="molecule type" value="Genomic_DNA"/>
</dbReference>
<gene>
    <name evidence="2" type="ORF">E2C01_080994</name>
</gene>
<keyword evidence="3" id="KW-1185">Reference proteome</keyword>
<feature type="region of interest" description="Disordered" evidence="1">
    <location>
        <begin position="132"/>
        <end position="171"/>
    </location>
</feature>
<evidence type="ECO:0000313" key="3">
    <source>
        <dbReference type="Proteomes" id="UP000324222"/>
    </source>
</evidence>
<organism evidence="2 3">
    <name type="scientific">Portunus trituberculatus</name>
    <name type="common">Swimming crab</name>
    <name type="synonym">Neptunus trituberculatus</name>
    <dbReference type="NCBI Taxonomy" id="210409"/>
    <lineage>
        <taxon>Eukaryota</taxon>
        <taxon>Metazoa</taxon>
        <taxon>Ecdysozoa</taxon>
        <taxon>Arthropoda</taxon>
        <taxon>Crustacea</taxon>
        <taxon>Multicrustacea</taxon>
        <taxon>Malacostraca</taxon>
        <taxon>Eumalacostraca</taxon>
        <taxon>Eucarida</taxon>
        <taxon>Decapoda</taxon>
        <taxon>Pleocyemata</taxon>
        <taxon>Brachyura</taxon>
        <taxon>Eubrachyura</taxon>
        <taxon>Portunoidea</taxon>
        <taxon>Portunidae</taxon>
        <taxon>Portuninae</taxon>
        <taxon>Portunus</taxon>
    </lineage>
</organism>
<comment type="caution">
    <text evidence="2">The sequence shown here is derived from an EMBL/GenBank/DDBJ whole genome shotgun (WGS) entry which is preliminary data.</text>
</comment>
<sequence>MSSGPTNLGWLLPATQGCLVYILPIHLTFKSSCPPLCARYSLCITWVTTFSRSLPFPSFPLLYTASAPLSARDSPFPRPPLPPKYHFPFLTLPFLNSSFLFPSSNVTPPSHLSSLPPALSISPIPLSPYPPVNPSSSSSSSSSSIPKRSVTHLRRPPSVFPRQAISPGRTNFEAPHKTFFRLSITLQAART</sequence>